<dbReference type="GeneID" id="28938609"/>
<evidence type="ECO:0000256" key="2">
    <source>
        <dbReference type="ARBA" id="ARBA00004123"/>
    </source>
</evidence>
<dbReference type="PANTHER" id="PTHR43995">
    <property type="entry name" value="PRE-MRNA-PROCESSING FACTOR 19"/>
    <property type="match status" value="1"/>
</dbReference>
<dbReference type="SMART" id="SM00320">
    <property type="entry name" value="WD40"/>
    <property type="match status" value="6"/>
</dbReference>
<dbReference type="eggNOG" id="KOG0289">
    <property type="taxonomic scope" value="Eukaryota"/>
</dbReference>
<dbReference type="UniPathway" id="UPA00143"/>
<accession>A0A0W4ZW45</accession>
<dbReference type="SUPFAM" id="SSF57850">
    <property type="entry name" value="RING/U-box"/>
    <property type="match status" value="1"/>
</dbReference>
<keyword evidence="7 12" id="KW-0808">Transferase</keyword>
<dbReference type="VEuPathDB" id="FungiDB:T551_00087"/>
<keyword evidence="12" id="KW-0234">DNA repair</keyword>
<evidence type="ECO:0000256" key="12">
    <source>
        <dbReference type="RuleBase" id="RU367101"/>
    </source>
</evidence>
<keyword evidence="12" id="KW-0747">Spliceosome</keyword>
<dbReference type="AlphaFoldDB" id="A0A0W4ZW45"/>
<dbReference type="Pfam" id="PF00400">
    <property type="entry name" value="WD40"/>
    <property type="match status" value="2"/>
</dbReference>
<evidence type="ECO:0000259" key="13">
    <source>
        <dbReference type="Pfam" id="PF08606"/>
    </source>
</evidence>
<keyword evidence="6 11" id="KW-0853">WD repeat</keyword>
<comment type="catalytic activity">
    <reaction evidence="1 12">
        <text>S-ubiquitinyl-[E2 ubiquitin-conjugating enzyme]-L-cysteine + [acceptor protein]-L-lysine = [E2 ubiquitin-conjugating enzyme]-L-cysteine + N(6)-ubiquitinyl-[acceptor protein]-L-lysine.</text>
        <dbReference type="EC" id="2.3.2.27"/>
    </reaction>
</comment>
<keyword evidence="12" id="KW-0508">mRNA splicing</keyword>
<feature type="repeat" description="WD" evidence="11">
    <location>
        <begin position="383"/>
        <end position="425"/>
    </location>
</feature>
<keyword evidence="8" id="KW-0677">Repeat</keyword>
<sequence length="499" mass="55824">MFCALSGESIDIAVASKKSGKTNEDLCTGNIFEKRLIEAYIEENKADPVTGESLTLEDLLELKSSFFRRENNKNLFFKTAPKTIRGRPPQATSIPSLLAIFQNEWDSLALETYNLKQQLNQARQELSTALYQHDAACRVIARLLKERDEAREALKTIKIASGPSNNAPVDSEQMDMDVQTLPEHITQKIDETQKVLSSNRRKRKVPTDWTTTEQVQQFKSSKVFEPFQSKITSIAVAQQGTMILVASKNIVKIYRDMDENPAYSLECGKDEITCGLWMNELPIIASSTGFIYIYTSLDGNTKKISTHQSKVTAIALHPSGGLLASVTVDGEWAFHDLYTEQTVLKNQFTTAQFHPDGHLFGSGTTTGQVKIYNVKTGKNVANFDSHKGIITSLFFSENGYWLSVASSQDPHVHIWDLRNNTQTHFLDVAGSIVSLCWDYTGQFLAVGTTQATVIWYYTKSSKSWSKIQEIMHPASHLLWGSYAASLVTVNNTQLTIYST</sequence>
<comment type="similarity">
    <text evidence="12">Belongs to the WD repeat PRP19 family.</text>
</comment>
<dbReference type="InterPro" id="IPR036322">
    <property type="entry name" value="WD40_repeat_dom_sf"/>
</dbReference>
<proteinExistence type="inferred from homology"/>
<dbReference type="InterPro" id="IPR001680">
    <property type="entry name" value="WD40_rpt"/>
</dbReference>
<keyword evidence="9 12" id="KW-0833">Ubl conjugation pathway</keyword>
<comment type="subunit">
    <text evidence="12">Homotetramer.</text>
</comment>
<dbReference type="GO" id="GO:0006281">
    <property type="term" value="P:DNA repair"/>
    <property type="evidence" value="ECO:0007669"/>
    <property type="project" value="UniProtKB-KW"/>
</dbReference>
<dbReference type="Gene3D" id="3.30.40.10">
    <property type="entry name" value="Zinc/RING finger domain, C3HC4 (zinc finger)"/>
    <property type="match status" value="1"/>
</dbReference>
<dbReference type="EC" id="2.3.2.27" evidence="4 12"/>
<keyword evidence="15" id="KW-1185">Reference proteome</keyword>
<evidence type="ECO:0000256" key="8">
    <source>
        <dbReference type="ARBA" id="ARBA00022737"/>
    </source>
</evidence>
<keyword evidence="10 12" id="KW-0539">Nucleus</keyword>
<dbReference type="InterPro" id="IPR019775">
    <property type="entry name" value="WD40_repeat_CS"/>
</dbReference>
<dbReference type="GO" id="GO:0005737">
    <property type="term" value="C:cytoplasm"/>
    <property type="evidence" value="ECO:0007669"/>
    <property type="project" value="TreeGrafter"/>
</dbReference>
<dbReference type="Gene3D" id="2.130.10.10">
    <property type="entry name" value="YVTN repeat-like/Quinoprotein amine dehydrogenase"/>
    <property type="match status" value="1"/>
</dbReference>
<dbReference type="GO" id="GO:0071006">
    <property type="term" value="C:U2-type catalytic step 1 spliceosome"/>
    <property type="evidence" value="ECO:0007669"/>
    <property type="project" value="TreeGrafter"/>
</dbReference>
<dbReference type="Proteomes" id="UP000053447">
    <property type="component" value="Unassembled WGS sequence"/>
</dbReference>
<dbReference type="RefSeq" id="XP_018231294.1">
    <property type="nucleotide sequence ID" value="XM_018372354.1"/>
</dbReference>
<dbReference type="InterPro" id="IPR055340">
    <property type="entry name" value="RING-Ubox_PRP19"/>
</dbReference>
<reference evidence="15" key="1">
    <citation type="journal article" date="2016" name="Nat. Commun.">
        <title>Genome analysis of three Pneumocystis species reveals adaptation mechanisms to life exclusively in mammalian hosts.</title>
        <authorList>
            <person name="Ma L."/>
            <person name="Chen Z."/>
            <person name="Huang D.W."/>
            <person name="Kutty G."/>
            <person name="Ishihara M."/>
            <person name="Wang H."/>
            <person name="Abouelleil A."/>
            <person name="Bishop L."/>
            <person name="Davey E."/>
            <person name="Deng R."/>
            <person name="Deng X."/>
            <person name="Fan L."/>
            <person name="Fantoni G."/>
            <person name="Fitzgerald M."/>
            <person name="Gogineni E."/>
            <person name="Goldberg J.M."/>
            <person name="Handley G."/>
            <person name="Hu X."/>
            <person name="Huber C."/>
            <person name="Jiao X."/>
            <person name="Jones K."/>
            <person name="Levin J.Z."/>
            <person name="Liu Y."/>
            <person name="Macdonald P."/>
            <person name="Melnikov A."/>
            <person name="Raley C."/>
            <person name="Sassi M."/>
            <person name="Sherman B.T."/>
            <person name="Song X."/>
            <person name="Sykes S."/>
            <person name="Tran B."/>
            <person name="Walsh L."/>
            <person name="Xia Y."/>
            <person name="Yang J."/>
            <person name="Young S."/>
            <person name="Zeng Q."/>
            <person name="Zheng X."/>
            <person name="Stephens R."/>
            <person name="Nusbaum C."/>
            <person name="Birren B.W."/>
            <person name="Azadi P."/>
            <person name="Lempicki R.A."/>
            <person name="Cuomo C.A."/>
            <person name="Kovacs J.A."/>
        </authorList>
    </citation>
    <scope>NUCLEOTIDE SEQUENCE [LARGE SCALE GENOMIC DNA]</scope>
    <source>
        <strain evidence="15">RU7</strain>
    </source>
</reference>
<dbReference type="STRING" id="1408657.A0A0W4ZW45"/>
<dbReference type="SUPFAM" id="SSF50978">
    <property type="entry name" value="WD40 repeat-like"/>
    <property type="match status" value="1"/>
</dbReference>
<gene>
    <name evidence="14" type="ORF">T551_00087</name>
</gene>
<comment type="subcellular location">
    <subcellularLocation>
        <location evidence="2 12">Nucleus</location>
    </subcellularLocation>
</comment>
<evidence type="ECO:0000256" key="6">
    <source>
        <dbReference type="ARBA" id="ARBA00022574"/>
    </source>
</evidence>
<organism evidence="14 15">
    <name type="scientific">Pneumocystis jirovecii (strain RU7)</name>
    <name type="common">Human pneumocystis pneumonia agent</name>
    <dbReference type="NCBI Taxonomy" id="1408657"/>
    <lineage>
        <taxon>Eukaryota</taxon>
        <taxon>Fungi</taxon>
        <taxon>Dikarya</taxon>
        <taxon>Ascomycota</taxon>
        <taxon>Taphrinomycotina</taxon>
        <taxon>Pneumocystomycetes</taxon>
        <taxon>Pneumocystaceae</taxon>
        <taxon>Pneumocystis</taxon>
    </lineage>
</organism>
<protein>
    <recommendedName>
        <fullName evidence="5 12">Pre-mRNA-processing factor 19</fullName>
        <ecNumber evidence="4 12">2.3.2.27</ecNumber>
    </recommendedName>
</protein>
<comment type="caution">
    <text evidence="14">The sequence shown here is derived from an EMBL/GenBank/DDBJ whole genome shotgun (WGS) entry which is preliminary data.</text>
</comment>
<dbReference type="InterPro" id="IPR015943">
    <property type="entry name" value="WD40/YVTN_repeat-like_dom_sf"/>
</dbReference>
<evidence type="ECO:0000256" key="1">
    <source>
        <dbReference type="ARBA" id="ARBA00000900"/>
    </source>
</evidence>
<evidence type="ECO:0000256" key="11">
    <source>
        <dbReference type="PROSITE-ProRule" id="PRU00221"/>
    </source>
</evidence>
<dbReference type="PROSITE" id="PS00678">
    <property type="entry name" value="WD_REPEATS_1"/>
    <property type="match status" value="1"/>
</dbReference>
<feature type="domain" description="Prp19 coiled-coil region" evidence="13">
    <location>
        <begin position="91"/>
        <end position="156"/>
    </location>
</feature>
<name>A0A0W4ZW45_PNEJ7</name>
<dbReference type="CDD" id="cd16656">
    <property type="entry name" value="RING-Ubox_PRP19"/>
    <property type="match status" value="1"/>
</dbReference>
<dbReference type="PANTHER" id="PTHR43995:SF1">
    <property type="entry name" value="PRE-MRNA-PROCESSING FACTOR 19"/>
    <property type="match status" value="1"/>
</dbReference>
<dbReference type="InterPro" id="IPR013915">
    <property type="entry name" value="Prp19_cc"/>
</dbReference>
<evidence type="ECO:0000256" key="3">
    <source>
        <dbReference type="ARBA" id="ARBA00004906"/>
    </source>
</evidence>
<dbReference type="Pfam" id="PF08606">
    <property type="entry name" value="Prp19"/>
    <property type="match status" value="1"/>
</dbReference>
<dbReference type="EMBL" id="LFWA01000001">
    <property type="protein sequence ID" value="KTW32602.1"/>
    <property type="molecule type" value="Genomic_DNA"/>
</dbReference>
<dbReference type="InterPro" id="IPR013083">
    <property type="entry name" value="Znf_RING/FYVE/PHD"/>
</dbReference>
<dbReference type="GO" id="GO:0000398">
    <property type="term" value="P:mRNA splicing, via spliceosome"/>
    <property type="evidence" value="ECO:0007669"/>
    <property type="project" value="InterPro"/>
</dbReference>
<evidence type="ECO:0000256" key="4">
    <source>
        <dbReference type="ARBA" id="ARBA00012483"/>
    </source>
</evidence>
<dbReference type="PROSITE" id="PS50082">
    <property type="entry name" value="WD_REPEATS_2"/>
    <property type="match status" value="1"/>
</dbReference>
<evidence type="ECO:0000256" key="7">
    <source>
        <dbReference type="ARBA" id="ARBA00022679"/>
    </source>
</evidence>
<evidence type="ECO:0000256" key="9">
    <source>
        <dbReference type="ARBA" id="ARBA00022786"/>
    </source>
</evidence>
<dbReference type="GO" id="GO:0070534">
    <property type="term" value="P:protein K63-linked ubiquitination"/>
    <property type="evidence" value="ECO:0007669"/>
    <property type="project" value="UniProtKB-UniRule"/>
</dbReference>
<evidence type="ECO:0000313" key="15">
    <source>
        <dbReference type="Proteomes" id="UP000053447"/>
    </source>
</evidence>
<dbReference type="GO" id="GO:0000974">
    <property type="term" value="C:Prp19 complex"/>
    <property type="evidence" value="ECO:0007669"/>
    <property type="project" value="UniProtKB-UniRule"/>
</dbReference>
<comment type="function">
    <text evidence="12">Ubiquitin-protein ligase which is mainly involved pre-mRNA splicing and DNA repair. Required for pre-mRNA splicing as component of the spliceosome.</text>
</comment>
<comment type="pathway">
    <text evidence="3 12">Protein modification; protein ubiquitination.</text>
</comment>
<keyword evidence="12" id="KW-0227">DNA damage</keyword>
<dbReference type="FunFam" id="3.30.40.10:FF:000027">
    <property type="entry name" value="Pre-mRNA-processing factor 19, putative"/>
    <property type="match status" value="1"/>
</dbReference>
<evidence type="ECO:0000256" key="10">
    <source>
        <dbReference type="ARBA" id="ARBA00023242"/>
    </source>
</evidence>
<dbReference type="InterPro" id="IPR038959">
    <property type="entry name" value="Prp19"/>
</dbReference>
<evidence type="ECO:0000256" key="5">
    <source>
        <dbReference type="ARBA" id="ARBA00015618"/>
    </source>
</evidence>
<keyword evidence="12" id="KW-0507">mRNA processing</keyword>
<evidence type="ECO:0000313" key="14">
    <source>
        <dbReference type="EMBL" id="KTW32602.1"/>
    </source>
</evidence>
<dbReference type="GO" id="GO:0061630">
    <property type="term" value="F:ubiquitin protein ligase activity"/>
    <property type="evidence" value="ECO:0007669"/>
    <property type="project" value="UniProtKB-UniRule"/>
</dbReference>
<dbReference type="OrthoDB" id="687049at2759"/>